<evidence type="ECO:0000313" key="8">
    <source>
        <dbReference type="Proteomes" id="UP000275385"/>
    </source>
</evidence>
<protein>
    <submittedName>
        <fullName evidence="7">Uncharacterized protein</fullName>
    </submittedName>
</protein>
<feature type="transmembrane region" description="Helical" evidence="6">
    <location>
        <begin position="436"/>
        <end position="459"/>
    </location>
</feature>
<dbReference type="PROSITE" id="PS51257">
    <property type="entry name" value="PROKAR_LIPOPROTEIN"/>
    <property type="match status" value="1"/>
</dbReference>
<proteinExistence type="predicted"/>
<evidence type="ECO:0000256" key="6">
    <source>
        <dbReference type="SAM" id="Phobius"/>
    </source>
</evidence>
<keyword evidence="2 6" id="KW-0812">Transmembrane</keyword>
<comment type="subcellular location">
    <subcellularLocation>
        <location evidence="1">Membrane</location>
        <topology evidence="1">Multi-pass membrane protein</topology>
    </subcellularLocation>
</comment>
<keyword evidence="4 6" id="KW-0472">Membrane</keyword>
<feature type="compositionally biased region" description="Basic residues" evidence="5">
    <location>
        <begin position="226"/>
        <end position="235"/>
    </location>
</feature>
<dbReference type="Pfam" id="PF02535">
    <property type="entry name" value="Zip"/>
    <property type="match status" value="1"/>
</dbReference>
<evidence type="ECO:0000256" key="1">
    <source>
        <dbReference type="ARBA" id="ARBA00004141"/>
    </source>
</evidence>
<organism evidence="7 8">
    <name type="scientific">Coniochaeta pulveracea</name>
    <dbReference type="NCBI Taxonomy" id="177199"/>
    <lineage>
        <taxon>Eukaryota</taxon>
        <taxon>Fungi</taxon>
        <taxon>Dikarya</taxon>
        <taxon>Ascomycota</taxon>
        <taxon>Pezizomycotina</taxon>
        <taxon>Sordariomycetes</taxon>
        <taxon>Sordariomycetidae</taxon>
        <taxon>Coniochaetales</taxon>
        <taxon>Coniochaetaceae</taxon>
        <taxon>Coniochaeta</taxon>
    </lineage>
</organism>
<evidence type="ECO:0000256" key="2">
    <source>
        <dbReference type="ARBA" id="ARBA00022692"/>
    </source>
</evidence>
<feature type="transmembrane region" description="Helical" evidence="6">
    <location>
        <begin position="53"/>
        <end position="74"/>
    </location>
</feature>
<dbReference type="InterPro" id="IPR003689">
    <property type="entry name" value="ZIP"/>
</dbReference>
<comment type="caution">
    <text evidence="7">The sequence shown here is derived from an EMBL/GenBank/DDBJ whole genome shotgun (WGS) entry which is preliminary data.</text>
</comment>
<keyword evidence="3 6" id="KW-1133">Transmembrane helix</keyword>
<feature type="transmembrane region" description="Helical" evidence="6">
    <location>
        <begin position="407"/>
        <end position="430"/>
    </location>
</feature>
<feature type="region of interest" description="Disordered" evidence="5">
    <location>
        <begin position="306"/>
        <end position="348"/>
    </location>
</feature>
<dbReference type="EMBL" id="QVQW01000084">
    <property type="protein sequence ID" value="RKU41035.1"/>
    <property type="molecule type" value="Genomic_DNA"/>
</dbReference>
<reference evidence="7 8" key="1">
    <citation type="submission" date="2018-08" db="EMBL/GenBank/DDBJ databases">
        <title>Draft genome of the lignicolous fungus Coniochaeta pulveracea.</title>
        <authorList>
            <person name="Borstlap C.J."/>
            <person name="De Witt R.N."/>
            <person name="Botha A."/>
            <person name="Volschenk H."/>
        </authorList>
    </citation>
    <scope>NUCLEOTIDE SEQUENCE [LARGE SCALE GENOMIC DNA]</scope>
    <source>
        <strain evidence="7 8">CAB683</strain>
    </source>
</reference>
<dbReference type="Proteomes" id="UP000275385">
    <property type="component" value="Unassembled WGS sequence"/>
</dbReference>
<evidence type="ECO:0000313" key="7">
    <source>
        <dbReference type="EMBL" id="RKU41035.1"/>
    </source>
</evidence>
<name>A0A420XZD4_9PEZI</name>
<dbReference type="PANTHER" id="PTHR11040">
    <property type="entry name" value="ZINC/IRON TRANSPORTER"/>
    <property type="match status" value="1"/>
</dbReference>
<feature type="transmembrane region" description="Helical" evidence="6">
    <location>
        <begin position="471"/>
        <end position="493"/>
    </location>
</feature>
<feature type="region of interest" description="Disordered" evidence="5">
    <location>
        <begin position="132"/>
        <end position="174"/>
    </location>
</feature>
<dbReference type="AlphaFoldDB" id="A0A420XZD4"/>
<feature type="compositionally biased region" description="Basic and acidic residues" evidence="5">
    <location>
        <begin position="325"/>
        <end position="339"/>
    </location>
</feature>
<feature type="transmembrane region" description="Helical" evidence="6">
    <location>
        <begin position="12"/>
        <end position="32"/>
    </location>
</feature>
<feature type="compositionally biased region" description="Basic residues" evidence="5">
    <location>
        <begin position="145"/>
        <end position="159"/>
    </location>
</feature>
<evidence type="ECO:0000256" key="3">
    <source>
        <dbReference type="ARBA" id="ARBA00022989"/>
    </source>
</evidence>
<dbReference type="GO" id="GO:0005385">
    <property type="term" value="F:zinc ion transmembrane transporter activity"/>
    <property type="evidence" value="ECO:0007669"/>
    <property type="project" value="TreeGrafter"/>
</dbReference>
<accession>A0A420XZD4</accession>
<dbReference type="PANTHER" id="PTHR11040:SF210">
    <property type="entry name" value="ZINC-REGULATED TRANSPORTER 3"/>
    <property type="match status" value="1"/>
</dbReference>
<dbReference type="STRING" id="177199.A0A420XZD4"/>
<evidence type="ECO:0000256" key="4">
    <source>
        <dbReference type="ARBA" id="ARBA00023136"/>
    </source>
</evidence>
<sequence>MEAVDIKNDTRGWIMCIVSGIACVFGAGVIYLDVLLQHFPKTKDFRIQDSNTFLACSFAFSFGVMIFTALYSMLPESMDYFIKGGVSKNVAGFIMMACYLGGFAGIQMISRLLHRFIPSHVVDCDHTHDDPLEAEGHDESDGHNHYRSRSRRSTNRKRSGLSAFEQQAPATPPMQEANMDRVATEASPLLPANGQPQRPSLLPRPFTTRSDYVAASDPMANPSKGTRSRATTRGRRPSILDVRNRVVSFVKDTKTNCDEYGPCYGYSDPCGHECFKHLSTRSYHHPRSSTLRTNTISLSSHQITDMAGTDEESVHSPTYNSSRTHSRDAADSSRDDDQTTYRTHSTTHEDCMTMDEDLEAQHHHHVPTKPFLSIGLQTVIAITLHKLPEGFVTYSTNHANPSLGFNVFMALFVHNIVEGFTMALPLFMALDSRLKAMAWTSVLGGLSQPLGAGIAVLIFKISKRSDITINEVTYACLFAVTAGIMTSVALQLFVESLSINHNRNMSIVCAFLGMLLLGFTNALVTH</sequence>
<keyword evidence="8" id="KW-1185">Reference proteome</keyword>
<feature type="region of interest" description="Disordered" evidence="5">
    <location>
        <begin position="212"/>
        <end position="235"/>
    </location>
</feature>
<feature type="compositionally biased region" description="Basic and acidic residues" evidence="5">
    <location>
        <begin position="132"/>
        <end position="144"/>
    </location>
</feature>
<evidence type="ECO:0000256" key="5">
    <source>
        <dbReference type="SAM" id="MobiDB-lite"/>
    </source>
</evidence>
<feature type="transmembrane region" description="Helical" evidence="6">
    <location>
        <begin position="86"/>
        <end position="106"/>
    </location>
</feature>
<gene>
    <name evidence="7" type="ORF">DL546_003226</name>
</gene>
<dbReference type="OrthoDB" id="262547at2759"/>
<dbReference type="GO" id="GO:0016020">
    <property type="term" value="C:membrane"/>
    <property type="evidence" value="ECO:0007669"/>
    <property type="project" value="UniProtKB-SubCell"/>
</dbReference>
<feature type="transmembrane region" description="Helical" evidence="6">
    <location>
        <begin position="505"/>
        <end position="524"/>
    </location>
</feature>